<feature type="transmembrane region" description="Helical" evidence="1">
    <location>
        <begin position="80"/>
        <end position="99"/>
    </location>
</feature>
<keyword evidence="1" id="KW-0812">Transmembrane</keyword>
<keyword evidence="1" id="KW-1133">Transmembrane helix</keyword>
<name>A0ABW4A4B5_9ACTN</name>
<dbReference type="Proteomes" id="UP001597183">
    <property type="component" value="Unassembled WGS sequence"/>
</dbReference>
<proteinExistence type="predicted"/>
<gene>
    <name evidence="2" type="ORF">ACFQ5G_05915</name>
</gene>
<feature type="transmembrane region" description="Helical" evidence="1">
    <location>
        <begin position="158"/>
        <end position="176"/>
    </location>
</feature>
<dbReference type="EMBL" id="JBHTMK010000006">
    <property type="protein sequence ID" value="MFD1364877.1"/>
    <property type="molecule type" value="Genomic_DNA"/>
</dbReference>
<organism evidence="2 3">
    <name type="scientific">Actinoplanes sichuanensis</name>
    <dbReference type="NCBI Taxonomy" id="512349"/>
    <lineage>
        <taxon>Bacteria</taxon>
        <taxon>Bacillati</taxon>
        <taxon>Actinomycetota</taxon>
        <taxon>Actinomycetes</taxon>
        <taxon>Micromonosporales</taxon>
        <taxon>Micromonosporaceae</taxon>
        <taxon>Actinoplanes</taxon>
    </lineage>
</organism>
<keyword evidence="3" id="KW-1185">Reference proteome</keyword>
<feature type="transmembrane region" description="Helical" evidence="1">
    <location>
        <begin position="106"/>
        <end position="127"/>
    </location>
</feature>
<evidence type="ECO:0000313" key="3">
    <source>
        <dbReference type="Proteomes" id="UP001597183"/>
    </source>
</evidence>
<evidence type="ECO:0000313" key="2">
    <source>
        <dbReference type="EMBL" id="MFD1364877.1"/>
    </source>
</evidence>
<evidence type="ECO:0008006" key="4">
    <source>
        <dbReference type="Google" id="ProtNLM"/>
    </source>
</evidence>
<reference evidence="3" key="1">
    <citation type="journal article" date="2019" name="Int. J. Syst. Evol. Microbiol.">
        <title>The Global Catalogue of Microorganisms (GCM) 10K type strain sequencing project: providing services to taxonomists for standard genome sequencing and annotation.</title>
        <authorList>
            <consortium name="The Broad Institute Genomics Platform"/>
            <consortium name="The Broad Institute Genome Sequencing Center for Infectious Disease"/>
            <person name="Wu L."/>
            <person name="Ma J."/>
        </authorList>
    </citation>
    <scope>NUCLEOTIDE SEQUENCE [LARGE SCALE GENOMIC DNA]</scope>
    <source>
        <strain evidence="3">CCM 7526</strain>
    </source>
</reference>
<comment type="caution">
    <text evidence="2">The sequence shown here is derived from an EMBL/GenBank/DDBJ whole genome shotgun (WGS) entry which is preliminary data.</text>
</comment>
<sequence length="221" mass="23348">MEESVITFGGSEKPRRTIFRDLGRDRRLPGLVAGLGAVAAFGSLISEWQSTTIRDVGIDGEPLPEERVLFANLLDLGGLGAGYLVGLLLLVTAVVLTLFGPRPGRAYAKVAGLAVGGVLLALLLALVQHLNEASALMPKYLMAFNVTQADSMRNAHGRGLWCALAAVGLALAALWMPARTAAPRDEPEAQVTEVDDALDMTITPTAPFASLPGELDQPHRS</sequence>
<protein>
    <recommendedName>
        <fullName evidence="4">DUF2567 domain-containing protein</fullName>
    </recommendedName>
</protein>
<keyword evidence="1" id="KW-0472">Membrane</keyword>
<dbReference type="RefSeq" id="WP_317789451.1">
    <property type="nucleotide sequence ID" value="NZ_AP028461.1"/>
</dbReference>
<evidence type="ECO:0000256" key="1">
    <source>
        <dbReference type="SAM" id="Phobius"/>
    </source>
</evidence>
<accession>A0ABW4A4B5</accession>
<feature type="transmembrane region" description="Helical" evidence="1">
    <location>
        <begin position="28"/>
        <end position="46"/>
    </location>
</feature>